<keyword evidence="3" id="KW-1185">Reference proteome</keyword>
<gene>
    <name evidence="2" type="ORF">CRE_09508</name>
</gene>
<organism evidence="3">
    <name type="scientific">Caenorhabditis remanei</name>
    <name type="common">Caenorhabditis vulgaris</name>
    <dbReference type="NCBI Taxonomy" id="31234"/>
    <lineage>
        <taxon>Eukaryota</taxon>
        <taxon>Metazoa</taxon>
        <taxon>Ecdysozoa</taxon>
        <taxon>Nematoda</taxon>
        <taxon>Chromadorea</taxon>
        <taxon>Rhabditida</taxon>
        <taxon>Rhabditina</taxon>
        <taxon>Rhabditomorpha</taxon>
        <taxon>Rhabditoidea</taxon>
        <taxon>Rhabditidae</taxon>
        <taxon>Peloderinae</taxon>
        <taxon>Caenorhabditis</taxon>
    </lineage>
</organism>
<feature type="compositionally biased region" description="Basic residues" evidence="1">
    <location>
        <begin position="286"/>
        <end position="310"/>
    </location>
</feature>
<evidence type="ECO:0000313" key="3">
    <source>
        <dbReference type="Proteomes" id="UP000008281"/>
    </source>
</evidence>
<proteinExistence type="predicted"/>
<feature type="region of interest" description="Disordered" evidence="1">
    <location>
        <begin position="217"/>
        <end position="310"/>
    </location>
</feature>
<dbReference type="Proteomes" id="UP000008281">
    <property type="component" value="Unassembled WGS sequence"/>
</dbReference>
<reference evidence="2" key="1">
    <citation type="submission" date="2007-07" db="EMBL/GenBank/DDBJ databases">
        <title>PCAP assembly of the Caenorhabditis remanei genome.</title>
        <authorList>
            <consortium name="The Caenorhabditis remanei Sequencing Consortium"/>
            <person name="Wilson R.K."/>
        </authorList>
    </citation>
    <scope>NUCLEOTIDE SEQUENCE [LARGE SCALE GENOMIC DNA]</scope>
    <source>
        <strain evidence="2">PB4641</strain>
    </source>
</reference>
<name>E3MIZ4_CAERE</name>
<evidence type="ECO:0000313" key="2">
    <source>
        <dbReference type="EMBL" id="EFP03386.1"/>
    </source>
</evidence>
<protein>
    <submittedName>
        <fullName evidence="2">Uncharacterized protein</fullName>
    </submittedName>
</protein>
<feature type="compositionally biased region" description="Basic and acidic residues" evidence="1">
    <location>
        <begin position="271"/>
        <end position="285"/>
    </location>
</feature>
<dbReference type="EMBL" id="DS268449">
    <property type="protein sequence ID" value="EFP03386.1"/>
    <property type="molecule type" value="Genomic_DNA"/>
</dbReference>
<sequence>MCIDLLNFLPSSLCNRWPPWKARPSGSSGDTMKSGGVWDSSDRRVYQGTFEERKLRSLYPQPFGDPLGLEQILAEGSTKEGSSMKTPPGHSKEFPGKGADGGQSSLNSAEENHHDEIELQLQEYLDSRIELDSARGTEDGFGNEIDVYSSQYLFEESMGMINGFFKTREDVGMESVGPYPKFVKSPKMCLYERKIGSLYPKPYGDPLGLQDLLREKDEEGTMRQEKAKSDDRQVPIKGSSTSVNQHVPMSRKRAYGNNCSRSAKLHWKGIGRLDDYQENKKDKQWPRKRRASKARKPTTGRVPKRKSPKT</sequence>
<feature type="compositionally biased region" description="Basic and acidic residues" evidence="1">
    <location>
        <begin position="217"/>
        <end position="234"/>
    </location>
</feature>
<dbReference type="InParanoid" id="E3MIZ4"/>
<dbReference type="AlphaFoldDB" id="E3MIZ4"/>
<feature type="compositionally biased region" description="Polar residues" evidence="1">
    <location>
        <begin position="238"/>
        <end position="247"/>
    </location>
</feature>
<feature type="region of interest" description="Disordered" evidence="1">
    <location>
        <begin position="77"/>
        <end position="113"/>
    </location>
</feature>
<dbReference type="HOGENOM" id="CLU_078060_0_0_1"/>
<accession>E3MIZ4</accession>
<evidence type="ECO:0000256" key="1">
    <source>
        <dbReference type="SAM" id="MobiDB-lite"/>
    </source>
</evidence>